<reference evidence="3 4" key="1">
    <citation type="submission" date="2019-08" db="EMBL/GenBank/DDBJ databases">
        <title>In-depth cultivation of the pig gut microbiome towards novel bacterial diversity and tailored functional studies.</title>
        <authorList>
            <person name="Wylensek D."/>
            <person name="Hitch T.C.A."/>
            <person name="Clavel T."/>
        </authorList>
    </citation>
    <scope>NUCLEOTIDE SEQUENCE [LARGE SCALE GENOMIC DNA]</scope>
    <source>
        <strain evidence="3 4">BBE-744-WT-12</strain>
    </source>
</reference>
<evidence type="ECO:0000259" key="2">
    <source>
        <dbReference type="Pfam" id="PF14257"/>
    </source>
</evidence>
<gene>
    <name evidence="3" type="ORF">FYJ85_06925</name>
</gene>
<feature type="region of interest" description="Disordered" evidence="1">
    <location>
        <begin position="82"/>
        <end position="103"/>
    </location>
</feature>
<dbReference type="EMBL" id="VUNS01000005">
    <property type="protein sequence ID" value="MST96777.1"/>
    <property type="molecule type" value="Genomic_DNA"/>
</dbReference>
<keyword evidence="4" id="KW-1185">Reference proteome</keyword>
<proteinExistence type="predicted"/>
<name>A0A844FZQ1_9BACT</name>
<protein>
    <submittedName>
        <fullName evidence="3">DUF4349 domain-containing protein</fullName>
    </submittedName>
</protein>
<dbReference type="Proteomes" id="UP000435649">
    <property type="component" value="Unassembled WGS sequence"/>
</dbReference>
<dbReference type="AlphaFoldDB" id="A0A844FZQ1"/>
<feature type="domain" description="DUF4349" evidence="2">
    <location>
        <begin position="103"/>
        <end position="253"/>
    </location>
</feature>
<organism evidence="3 4">
    <name type="scientific">Victivallis lenta</name>
    <dbReference type="NCBI Taxonomy" id="2606640"/>
    <lineage>
        <taxon>Bacteria</taxon>
        <taxon>Pseudomonadati</taxon>
        <taxon>Lentisphaerota</taxon>
        <taxon>Lentisphaeria</taxon>
        <taxon>Victivallales</taxon>
        <taxon>Victivallaceae</taxon>
        <taxon>Victivallis</taxon>
    </lineage>
</organism>
<dbReference type="InterPro" id="IPR025645">
    <property type="entry name" value="DUF4349"/>
</dbReference>
<comment type="caution">
    <text evidence="3">The sequence shown here is derived from an EMBL/GenBank/DDBJ whole genome shotgun (WGS) entry which is preliminary data.</text>
</comment>
<dbReference type="Pfam" id="PF14257">
    <property type="entry name" value="DUF4349"/>
    <property type="match status" value="1"/>
</dbReference>
<evidence type="ECO:0000256" key="1">
    <source>
        <dbReference type="SAM" id="MobiDB-lite"/>
    </source>
</evidence>
<accession>A0A844FZQ1</accession>
<sequence>MRLEKNQRSGIVPPNPLNRIALPEEPVMKIVPAVSLFFLPLLIASCTAVEYGMNDSMPPPSAVVETAADTDGWAAADSAPAAPAAGYSGSLPEGNRFEQQKGRRMTYTAELSLQVDNLPDVLRKAEELVKAAGGYVQESGDNGGILRIPVEKADEVLRKIEAFGTVGSRRIVGTDVTDTVVDAEIRLNNLKTLRTRLLALLEKSDKVEDTLKIEQELNRVVTEIERYEGRLALLNNRISYVTLTLRLNQSAPVVFVPKLPVPWVASVGETGKLPSPNGRKNMPFDLDLPENFAILASSRFGDTEQLYAVTADDCVLRLTRRPNLEGASLEFWRTLARRSLTEVNRYRTASETSVTMDGGDEAACFEGFRGNAGYLLYVVRPRRTFCHIPFGHRVCLIEFWGPEEAYRKHLDAVRKAAMTFEL</sequence>
<evidence type="ECO:0000313" key="4">
    <source>
        <dbReference type="Proteomes" id="UP000435649"/>
    </source>
</evidence>
<evidence type="ECO:0000313" key="3">
    <source>
        <dbReference type="EMBL" id="MST96777.1"/>
    </source>
</evidence>